<evidence type="ECO:0000313" key="1">
    <source>
        <dbReference type="EMBL" id="KAH9297525.1"/>
    </source>
</evidence>
<dbReference type="Proteomes" id="UP000824469">
    <property type="component" value="Unassembled WGS sequence"/>
</dbReference>
<feature type="non-terminal residue" evidence="1">
    <location>
        <position position="1"/>
    </location>
</feature>
<dbReference type="PANTHER" id="PTHR48429:SF1">
    <property type="entry name" value="AGENET DOMAIN-CONTAINING PROTEIN"/>
    <property type="match status" value="1"/>
</dbReference>
<feature type="non-terminal residue" evidence="1">
    <location>
        <position position="175"/>
    </location>
</feature>
<reference evidence="1 2" key="1">
    <citation type="journal article" date="2021" name="Nat. Plants">
        <title>The Taxus genome provides insights into paclitaxel biosynthesis.</title>
        <authorList>
            <person name="Xiong X."/>
            <person name="Gou J."/>
            <person name="Liao Q."/>
            <person name="Li Y."/>
            <person name="Zhou Q."/>
            <person name="Bi G."/>
            <person name="Li C."/>
            <person name="Du R."/>
            <person name="Wang X."/>
            <person name="Sun T."/>
            <person name="Guo L."/>
            <person name="Liang H."/>
            <person name="Lu P."/>
            <person name="Wu Y."/>
            <person name="Zhang Z."/>
            <person name="Ro D.K."/>
            <person name="Shang Y."/>
            <person name="Huang S."/>
            <person name="Yan J."/>
        </authorList>
    </citation>
    <scope>NUCLEOTIDE SEQUENCE [LARGE SCALE GENOMIC DNA]</scope>
    <source>
        <strain evidence="1">Ta-2019</strain>
    </source>
</reference>
<dbReference type="InterPro" id="IPR055274">
    <property type="entry name" value="SWO1"/>
</dbReference>
<sequence>WQEGIVIGKSTDHEDELTVLVSGGKKEMIKSWNLRSSLVWMDGQWLEWSGLNTRENVGTKNDQNCRKQRKFDKDGTLRETIGMGKSQELMNSWSSVRVQNPNVRVESENKPPASPAQISSSMKKIDLKGLAKGSFGKASRISRLENKTKFLFRNRTCKFVIQVRCQRFRLQGDLQ</sequence>
<dbReference type="AlphaFoldDB" id="A0AA38CCS8"/>
<organism evidence="1 2">
    <name type="scientific">Taxus chinensis</name>
    <name type="common">Chinese yew</name>
    <name type="synonym">Taxus wallichiana var. chinensis</name>
    <dbReference type="NCBI Taxonomy" id="29808"/>
    <lineage>
        <taxon>Eukaryota</taxon>
        <taxon>Viridiplantae</taxon>
        <taxon>Streptophyta</taxon>
        <taxon>Embryophyta</taxon>
        <taxon>Tracheophyta</taxon>
        <taxon>Spermatophyta</taxon>
        <taxon>Pinopsida</taxon>
        <taxon>Pinidae</taxon>
        <taxon>Conifers II</taxon>
        <taxon>Cupressales</taxon>
        <taxon>Taxaceae</taxon>
        <taxon>Taxus</taxon>
    </lineage>
</organism>
<evidence type="ECO:0000313" key="2">
    <source>
        <dbReference type="Proteomes" id="UP000824469"/>
    </source>
</evidence>
<comment type="caution">
    <text evidence="1">The sequence shown here is derived from an EMBL/GenBank/DDBJ whole genome shotgun (WGS) entry which is preliminary data.</text>
</comment>
<keyword evidence="2" id="KW-1185">Reference proteome</keyword>
<proteinExistence type="predicted"/>
<gene>
    <name evidence="1" type="ORF">KI387_029207</name>
</gene>
<protein>
    <submittedName>
        <fullName evidence="1">Uncharacterized protein</fullName>
    </submittedName>
</protein>
<dbReference type="EMBL" id="JAHRHJ020000010">
    <property type="protein sequence ID" value="KAH9297525.1"/>
    <property type="molecule type" value="Genomic_DNA"/>
</dbReference>
<dbReference type="PANTHER" id="PTHR48429">
    <property type="entry name" value="AGENET DOMAIN-CONTAINING PROTEIN"/>
    <property type="match status" value="1"/>
</dbReference>
<accession>A0AA38CCS8</accession>
<name>A0AA38CCS8_TAXCH</name>